<keyword evidence="2" id="KW-1185">Reference proteome</keyword>
<evidence type="ECO:0000313" key="1">
    <source>
        <dbReference type="EMBL" id="KAL0630249.1"/>
    </source>
</evidence>
<comment type="caution">
    <text evidence="1">The sequence shown here is derived from an EMBL/GenBank/DDBJ whole genome shotgun (WGS) entry which is preliminary data.</text>
</comment>
<reference evidence="1 2" key="1">
    <citation type="submission" date="2024-02" db="EMBL/GenBank/DDBJ databases">
        <title>Discinaceae phylogenomics.</title>
        <authorList>
            <person name="Dirks A.C."/>
            <person name="James T.Y."/>
        </authorList>
    </citation>
    <scope>NUCLEOTIDE SEQUENCE [LARGE SCALE GENOMIC DNA]</scope>
    <source>
        <strain evidence="1 2">ACD0624</strain>
    </source>
</reference>
<sequence length="162" mass="18156">SSEDHCIATITIEGPRFQFDVEGNPLLADWVSTVALLEAEVQKDPARFASPFAELAPSAALCIYNRAMKTLIVSASVLEKLRDKHGVTVREVEQCFENLCGLYLEDDREDNRTDPPTLAFVAPTNEDRLLKVVFIFLDGNVHIKTAFEPDQDDIAFYEKHGK</sequence>
<name>A0ABR3G2T3_9PEZI</name>
<gene>
    <name evidence="1" type="ORF">Q9L58_010904</name>
</gene>
<protein>
    <submittedName>
        <fullName evidence="1">Uncharacterized protein</fullName>
    </submittedName>
</protein>
<dbReference type="EMBL" id="JBBBZM010000913">
    <property type="protein sequence ID" value="KAL0630249.1"/>
    <property type="molecule type" value="Genomic_DNA"/>
</dbReference>
<evidence type="ECO:0000313" key="2">
    <source>
        <dbReference type="Proteomes" id="UP001447188"/>
    </source>
</evidence>
<organism evidence="1 2">
    <name type="scientific">Discina gigas</name>
    <dbReference type="NCBI Taxonomy" id="1032678"/>
    <lineage>
        <taxon>Eukaryota</taxon>
        <taxon>Fungi</taxon>
        <taxon>Dikarya</taxon>
        <taxon>Ascomycota</taxon>
        <taxon>Pezizomycotina</taxon>
        <taxon>Pezizomycetes</taxon>
        <taxon>Pezizales</taxon>
        <taxon>Discinaceae</taxon>
        <taxon>Discina</taxon>
    </lineage>
</organism>
<dbReference type="Proteomes" id="UP001447188">
    <property type="component" value="Unassembled WGS sequence"/>
</dbReference>
<feature type="non-terminal residue" evidence="1">
    <location>
        <position position="1"/>
    </location>
</feature>
<proteinExistence type="predicted"/>
<accession>A0ABR3G2T3</accession>